<dbReference type="Proteomes" id="UP001153332">
    <property type="component" value="Unassembled WGS sequence"/>
</dbReference>
<reference evidence="1" key="1">
    <citation type="submission" date="2022-12" db="EMBL/GenBank/DDBJ databases">
        <title>Genome Sequence of Lasiodiplodia mahajangana.</title>
        <authorList>
            <person name="Buettner E."/>
        </authorList>
    </citation>
    <scope>NUCLEOTIDE SEQUENCE</scope>
    <source>
        <strain evidence="1">VT137</strain>
    </source>
</reference>
<keyword evidence="2" id="KW-1185">Reference proteome</keyword>
<name>A0ACC2JJ31_9PEZI</name>
<proteinExistence type="predicted"/>
<sequence>MLQPRVQSTMLVILVLIASCTALLADSLLSRRTIPETQGQTVVGHNDLYYPNPQHPIPYKIPFVWDESLHYFEKQTNGSGQGYYRRSSCPGVNALANRGYVNRSGRNISYDDIGQAARTVWNFGDDNIMFVLEGTKKHYPGVDRIDLDMLAGDAVQYDINCPAAPTRSDRALGDNVAINMTLFDQLISASKDGITLSIEDAAEHHHRRHNDSKANNPEFRFGNQMAICSLHQYANMFGMLGRAGKHGLNTLFLEDVKTFYLEDDWPLGYARREMPYYSPEGNSYVDRMTHHIGYRIQRPYPPGDGDKDMDIEPETAKFQLGGGCTEEKGNNFSEL</sequence>
<dbReference type="EC" id="1.11.2.1" evidence="1"/>
<evidence type="ECO:0000313" key="1">
    <source>
        <dbReference type="EMBL" id="KAJ8127451.1"/>
    </source>
</evidence>
<keyword evidence="1" id="KW-0560">Oxidoreductase</keyword>
<protein>
    <submittedName>
        <fullName evidence="1">Heme-thiolate peroxidase</fullName>
        <ecNumber evidence="1">1.11.2.1</ecNumber>
    </submittedName>
</protein>
<gene>
    <name evidence="1" type="ORF">O1611_g6184</name>
</gene>
<dbReference type="EMBL" id="JAPUUL010001421">
    <property type="protein sequence ID" value="KAJ8127451.1"/>
    <property type="molecule type" value="Genomic_DNA"/>
</dbReference>
<keyword evidence="1" id="KW-0575">Peroxidase</keyword>
<evidence type="ECO:0000313" key="2">
    <source>
        <dbReference type="Proteomes" id="UP001153332"/>
    </source>
</evidence>
<organism evidence="1 2">
    <name type="scientific">Lasiodiplodia mahajangana</name>
    <dbReference type="NCBI Taxonomy" id="1108764"/>
    <lineage>
        <taxon>Eukaryota</taxon>
        <taxon>Fungi</taxon>
        <taxon>Dikarya</taxon>
        <taxon>Ascomycota</taxon>
        <taxon>Pezizomycotina</taxon>
        <taxon>Dothideomycetes</taxon>
        <taxon>Dothideomycetes incertae sedis</taxon>
        <taxon>Botryosphaeriales</taxon>
        <taxon>Botryosphaeriaceae</taxon>
        <taxon>Lasiodiplodia</taxon>
    </lineage>
</organism>
<accession>A0ACC2JJ31</accession>
<comment type="caution">
    <text evidence="1">The sequence shown here is derived from an EMBL/GenBank/DDBJ whole genome shotgun (WGS) entry which is preliminary data.</text>
</comment>